<comment type="pathway">
    <text evidence="5 16">Cell wall biogenesis; peptidoglycan biosynthesis.</text>
</comment>
<comment type="function">
    <text evidence="3 16">Cell wall formation.</text>
</comment>
<dbReference type="InterPro" id="IPR013815">
    <property type="entry name" value="ATP_grasp_subdomain_1"/>
</dbReference>
<evidence type="ECO:0000256" key="9">
    <source>
        <dbReference type="ARBA" id="ARBA00022598"/>
    </source>
</evidence>
<dbReference type="EMBL" id="BMXO01000003">
    <property type="protein sequence ID" value="GGW51609.1"/>
    <property type="molecule type" value="Genomic_DNA"/>
</dbReference>
<comment type="cofactor">
    <cofactor evidence="1">
        <name>Mn(2+)</name>
        <dbReference type="ChEBI" id="CHEBI:29035"/>
    </cofactor>
</comment>
<keyword evidence="13 16" id="KW-0573">Peptidoglycan synthesis</keyword>
<evidence type="ECO:0000256" key="14">
    <source>
        <dbReference type="ARBA" id="ARBA00023316"/>
    </source>
</evidence>
<keyword evidence="20" id="KW-1185">Reference proteome</keyword>
<dbReference type="PROSITE" id="PS50975">
    <property type="entry name" value="ATP_GRASP"/>
    <property type="match status" value="1"/>
</dbReference>
<dbReference type="Gene3D" id="3.40.50.20">
    <property type="match status" value="1"/>
</dbReference>
<dbReference type="SUPFAM" id="SSF56059">
    <property type="entry name" value="Glutathione synthetase ATP-binding domain-like"/>
    <property type="match status" value="1"/>
</dbReference>
<dbReference type="PANTHER" id="PTHR23132:SF23">
    <property type="entry name" value="D-ALANINE--D-ALANINE LIGASE B"/>
    <property type="match status" value="1"/>
</dbReference>
<dbReference type="Pfam" id="PF07478">
    <property type="entry name" value="Dala_Dala_lig_C"/>
    <property type="match status" value="1"/>
</dbReference>
<dbReference type="InterPro" id="IPR016185">
    <property type="entry name" value="PreATP-grasp_dom_sf"/>
</dbReference>
<proteinExistence type="inferred from homology"/>
<evidence type="ECO:0000256" key="3">
    <source>
        <dbReference type="ARBA" id="ARBA00003921"/>
    </source>
</evidence>
<organism evidence="19 20">
    <name type="scientific">Halomonas johnsoniae</name>
    <dbReference type="NCBI Taxonomy" id="502832"/>
    <lineage>
        <taxon>Bacteria</taxon>
        <taxon>Pseudomonadati</taxon>
        <taxon>Pseudomonadota</taxon>
        <taxon>Gammaproteobacteria</taxon>
        <taxon>Oceanospirillales</taxon>
        <taxon>Halomonadaceae</taxon>
        <taxon>Halomonas</taxon>
    </lineage>
</organism>
<comment type="similarity">
    <text evidence="6 16">Belongs to the D-alanine--D-alanine ligase family.</text>
</comment>
<keyword evidence="11 17" id="KW-0067">ATP-binding</keyword>
<dbReference type="EC" id="6.3.2.4" evidence="7 16"/>
<evidence type="ECO:0000256" key="12">
    <source>
        <dbReference type="ARBA" id="ARBA00022960"/>
    </source>
</evidence>
<keyword evidence="8 16" id="KW-0963">Cytoplasm</keyword>
<evidence type="ECO:0000256" key="5">
    <source>
        <dbReference type="ARBA" id="ARBA00004752"/>
    </source>
</evidence>
<dbReference type="Gene3D" id="3.30.1490.20">
    <property type="entry name" value="ATP-grasp fold, A domain"/>
    <property type="match status" value="1"/>
</dbReference>
<feature type="domain" description="ATP-grasp" evidence="18">
    <location>
        <begin position="109"/>
        <end position="304"/>
    </location>
</feature>
<dbReference type="PIRSF" id="PIRSF039102">
    <property type="entry name" value="Ddl/VanB"/>
    <property type="match status" value="1"/>
</dbReference>
<dbReference type="InterPro" id="IPR011127">
    <property type="entry name" value="Dala_Dala_lig_N"/>
</dbReference>
<evidence type="ECO:0000256" key="7">
    <source>
        <dbReference type="ARBA" id="ARBA00012216"/>
    </source>
</evidence>
<evidence type="ECO:0000256" key="4">
    <source>
        <dbReference type="ARBA" id="ARBA00004496"/>
    </source>
</evidence>
<keyword evidence="10 17" id="KW-0547">Nucleotide-binding</keyword>
<comment type="catalytic activity">
    <reaction evidence="15 16">
        <text>2 D-alanine + ATP = D-alanyl-D-alanine + ADP + phosphate + H(+)</text>
        <dbReference type="Rhea" id="RHEA:11224"/>
        <dbReference type="ChEBI" id="CHEBI:15378"/>
        <dbReference type="ChEBI" id="CHEBI:30616"/>
        <dbReference type="ChEBI" id="CHEBI:43474"/>
        <dbReference type="ChEBI" id="CHEBI:57416"/>
        <dbReference type="ChEBI" id="CHEBI:57822"/>
        <dbReference type="ChEBI" id="CHEBI:456216"/>
        <dbReference type="EC" id="6.3.2.4"/>
    </reaction>
</comment>
<dbReference type="InterPro" id="IPR011095">
    <property type="entry name" value="Dala_Dala_lig_C"/>
</dbReference>
<gene>
    <name evidence="19" type="primary">ddlB</name>
    <name evidence="16" type="synonym">ddl</name>
    <name evidence="19" type="ORF">GCM10007158_10840</name>
</gene>
<name>A0ABQ2WEX0_9GAMM</name>
<comment type="cofactor">
    <cofactor evidence="2">
        <name>Mg(2+)</name>
        <dbReference type="ChEBI" id="CHEBI:18420"/>
    </cofactor>
</comment>
<dbReference type="SUPFAM" id="SSF52440">
    <property type="entry name" value="PreATP-grasp domain"/>
    <property type="match status" value="1"/>
</dbReference>
<keyword evidence="9 16" id="KW-0436">Ligase</keyword>
<evidence type="ECO:0000256" key="2">
    <source>
        <dbReference type="ARBA" id="ARBA00001946"/>
    </source>
</evidence>
<dbReference type="NCBIfam" id="TIGR01205">
    <property type="entry name" value="D_ala_D_alaTIGR"/>
    <property type="match status" value="1"/>
</dbReference>
<evidence type="ECO:0000259" key="18">
    <source>
        <dbReference type="PROSITE" id="PS50975"/>
    </source>
</evidence>
<evidence type="ECO:0000256" key="16">
    <source>
        <dbReference type="HAMAP-Rule" id="MF_00047"/>
    </source>
</evidence>
<dbReference type="Pfam" id="PF01820">
    <property type="entry name" value="Dala_Dala_lig_N"/>
    <property type="match status" value="1"/>
</dbReference>
<evidence type="ECO:0000256" key="13">
    <source>
        <dbReference type="ARBA" id="ARBA00022984"/>
    </source>
</evidence>
<dbReference type="NCBIfam" id="NF002378">
    <property type="entry name" value="PRK01372.1"/>
    <property type="match status" value="1"/>
</dbReference>
<comment type="caution">
    <text evidence="19">The sequence shown here is derived from an EMBL/GenBank/DDBJ whole genome shotgun (WGS) entry which is preliminary data.</text>
</comment>
<evidence type="ECO:0000256" key="1">
    <source>
        <dbReference type="ARBA" id="ARBA00001936"/>
    </source>
</evidence>
<dbReference type="RefSeq" id="WP_016913521.1">
    <property type="nucleotide sequence ID" value="NZ_BMXO01000003.1"/>
</dbReference>
<dbReference type="Gene3D" id="3.30.470.20">
    <property type="entry name" value="ATP-grasp fold, B domain"/>
    <property type="match status" value="1"/>
</dbReference>
<dbReference type="GO" id="GO:0016874">
    <property type="term" value="F:ligase activity"/>
    <property type="evidence" value="ECO:0007669"/>
    <property type="project" value="UniProtKB-KW"/>
</dbReference>
<dbReference type="InterPro" id="IPR011761">
    <property type="entry name" value="ATP-grasp"/>
</dbReference>
<dbReference type="InterPro" id="IPR005905">
    <property type="entry name" value="D_ala_D_ala"/>
</dbReference>
<keyword evidence="12 16" id="KW-0133">Cell shape</keyword>
<evidence type="ECO:0000256" key="6">
    <source>
        <dbReference type="ARBA" id="ARBA00010871"/>
    </source>
</evidence>
<dbReference type="HAMAP" id="MF_00047">
    <property type="entry name" value="Dala_Dala_lig"/>
    <property type="match status" value="1"/>
</dbReference>
<evidence type="ECO:0000256" key="8">
    <source>
        <dbReference type="ARBA" id="ARBA00022490"/>
    </source>
</evidence>
<dbReference type="PROSITE" id="PS00844">
    <property type="entry name" value="DALA_DALA_LIGASE_2"/>
    <property type="match status" value="1"/>
</dbReference>
<evidence type="ECO:0000256" key="11">
    <source>
        <dbReference type="ARBA" id="ARBA00022840"/>
    </source>
</evidence>
<dbReference type="InterPro" id="IPR000291">
    <property type="entry name" value="D-Ala_lig_Van_CS"/>
</dbReference>
<sequence length="311" mass="33020">MTGQAQQAGLERVVVIYGGTSAEREVSLKSGAAVLNALQRQGVKAQGYDLKEGGLAGLERLDPTAVFIALHGRGGEDGALQGALELLGLPYTGSGVLASALGMDKQRTKQVWQAVDLPTPECIMLNAGSDWEAVVAQLGLPMMVKPVHEGSTLGISIVRSLDELKAAYAQAATFDARVMAERFITGDEYTVALLGDDVLPAIRVEVPGGFYDYEAKYLTNTTQYHLPCGLSAQDEQTLAALCKEAFLAVGGEGWGRIDVMRDAAGNFWLIEVNTVPGMTDHSLVPQAAAHAGIDFDQLVMRILTTALARDS</sequence>
<evidence type="ECO:0000256" key="15">
    <source>
        <dbReference type="ARBA" id="ARBA00047614"/>
    </source>
</evidence>
<evidence type="ECO:0000256" key="10">
    <source>
        <dbReference type="ARBA" id="ARBA00022741"/>
    </source>
</evidence>
<accession>A0ABQ2WEX0</accession>
<evidence type="ECO:0000256" key="17">
    <source>
        <dbReference type="PROSITE-ProRule" id="PRU00409"/>
    </source>
</evidence>
<keyword evidence="14 16" id="KW-0961">Cell wall biogenesis/degradation</keyword>
<dbReference type="PROSITE" id="PS00843">
    <property type="entry name" value="DALA_DALA_LIGASE_1"/>
    <property type="match status" value="1"/>
</dbReference>
<dbReference type="Proteomes" id="UP000647585">
    <property type="component" value="Unassembled WGS sequence"/>
</dbReference>
<protein>
    <recommendedName>
        <fullName evidence="7 16">D-alanine--D-alanine ligase</fullName>
        <ecNumber evidence="7 16">6.3.2.4</ecNumber>
    </recommendedName>
    <alternativeName>
        <fullName evidence="16">D-Ala-D-Ala ligase</fullName>
    </alternativeName>
    <alternativeName>
        <fullName evidence="16">D-alanylalanine synthetase</fullName>
    </alternativeName>
</protein>
<reference evidence="20" key="1">
    <citation type="journal article" date="2019" name="Int. J. Syst. Evol. Microbiol.">
        <title>The Global Catalogue of Microorganisms (GCM) 10K type strain sequencing project: providing services to taxonomists for standard genome sequencing and annotation.</title>
        <authorList>
            <consortium name="The Broad Institute Genomics Platform"/>
            <consortium name="The Broad Institute Genome Sequencing Center for Infectious Disease"/>
            <person name="Wu L."/>
            <person name="Ma J."/>
        </authorList>
    </citation>
    <scope>NUCLEOTIDE SEQUENCE [LARGE SCALE GENOMIC DNA]</scope>
    <source>
        <strain evidence="20">KCTC 22157</strain>
    </source>
</reference>
<comment type="subcellular location">
    <subcellularLocation>
        <location evidence="4 16">Cytoplasm</location>
    </subcellularLocation>
</comment>
<dbReference type="PANTHER" id="PTHR23132">
    <property type="entry name" value="D-ALANINE--D-ALANINE LIGASE"/>
    <property type="match status" value="1"/>
</dbReference>
<evidence type="ECO:0000313" key="19">
    <source>
        <dbReference type="EMBL" id="GGW51609.1"/>
    </source>
</evidence>
<evidence type="ECO:0000313" key="20">
    <source>
        <dbReference type="Proteomes" id="UP000647585"/>
    </source>
</evidence>